<accession>A0A3P8FVH3</accession>
<proteinExistence type="predicted"/>
<dbReference type="Proteomes" id="UP000050761">
    <property type="component" value="Unassembled WGS sequence"/>
</dbReference>
<reference evidence="4" key="2">
    <citation type="submission" date="2019-09" db="UniProtKB">
        <authorList>
            <consortium name="WormBaseParasite"/>
        </authorList>
    </citation>
    <scope>IDENTIFICATION</scope>
</reference>
<protein>
    <submittedName>
        <fullName evidence="4">Protein muscleblind</fullName>
    </submittedName>
</protein>
<reference evidence="2 3" key="1">
    <citation type="submission" date="2018-11" db="EMBL/GenBank/DDBJ databases">
        <authorList>
            <consortium name="Pathogen Informatics"/>
        </authorList>
    </citation>
    <scope>NUCLEOTIDE SEQUENCE [LARGE SCALE GENOMIC DNA]</scope>
</reference>
<keyword evidence="3" id="KW-1185">Reference proteome</keyword>
<name>A0A3P8FVH3_HELPZ</name>
<evidence type="ECO:0000313" key="4">
    <source>
        <dbReference type="WBParaSite" id="HPBE_0002163101-mRNA-1"/>
    </source>
</evidence>
<sequence length="438" mass="46279">MDQYLSQLGIMGPQAQALFRQAQSQQLAQQVQFLASPSARLPDRASLIGSTIPLNSDVLSVTSQTPISVPTSSPTSQLIRQPILTNGAVCCTASPLNALKQVPSSNAAEQQAYYLQQALSAVANANNEKSEMRMQMLQQQGAALGLHSLVCSPSEEVLKPVAVGGAGCDSALSPRPPPVDPSPPRLIADAATSISDSTSSSTLVHQQSSAPATPVVTTDDVVPVSQTLFQVSEQHFTEAFNATRRKSTPNPIGIARNDYTNGSEEVTAGSSTVTAPVQGVERKDMDDKPALAPILMMTYLSNCMSNIKSTLNTNGLPVGLDANGRAVDYSSRPIDPIFQQARARMENAREFREMSPPRGVAQVSRVSAVDEGASFSPIGVALPTVSSTTIRAAPAPLPALGINRAVPDAIRPENSSEETEDDADASAQKRMRFNSEAE</sequence>
<dbReference type="WBParaSite" id="HPBE_0002163101-mRNA-1">
    <property type="protein sequence ID" value="HPBE_0002163101-mRNA-1"/>
    <property type="gene ID" value="HPBE_0002163101"/>
</dbReference>
<evidence type="ECO:0000313" key="3">
    <source>
        <dbReference type="Proteomes" id="UP000050761"/>
    </source>
</evidence>
<dbReference type="AlphaFoldDB" id="A0A3P8FVH3"/>
<feature type="region of interest" description="Disordered" evidence="1">
    <location>
        <begin position="402"/>
        <end position="438"/>
    </location>
</feature>
<organism evidence="2">
    <name type="scientific">Heligmosomoides polygyrus</name>
    <name type="common">Parasitic roundworm</name>
    <dbReference type="NCBI Taxonomy" id="6339"/>
    <lineage>
        <taxon>Eukaryota</taxon>
        <taxon>Metazoa</taxon>
        <taxon>Ecdysozoa</taxon>
        <taxon>Nematoda</taxon>
        <taxon>Chromadorea</taxon>
        <taxon>Rhabditida</taxon>
        <taxon>Rhabditina</taxon>
        <taxon>Rhabditomorpha</taxon>
        <taxon>Strongyloidea</taxon>
        <taxon>Heligmosomidae</taxon>
        <taxon>Heligmosomoides</taxon>
    </lineage>
</organism>
<dbReference type="EMBL" id="UZAH01033184">
    <property type="protein sequence ID" value="VDP26999.1"/>
    <property type="molecule type" value="Genomic_DNA"/>
</dbReference>
<evidence type="ECO:0000313" key="2">
    <source>
        <dbReference type="EMBL" id="VDP26999.1"/>
    </source>
</evidence>
<dbReference type="OrthoDB" id="10017659at2759"/>
<evidence type="ECO:0000256" key="1">
    <source>
        <dbReference type="SAM" id="MobiDB-lite"/>
    </source>
</evidence>
<gene>
    <name evidence="2" type="ORF">HPBE_LOCUS21631</name>
</gene>
<feature type="compositionally biased region" description="Acidic residues" evidence="1">
    <location>
        <begin position="415"/>
        <end position="424"/>
    </location>
</feature>